<evidence type="ECO:0000313" key="3">
    <source>
        <dbReference type="Proteomes" id="UP000199579"/>
    </source>
</evidence>
<keyword evidence="1" id="KW-0812">Transmembrane</keyword>
<keyword evidence="1" id="KW-0472">Membrane</keyword>
<name>A0A1I4I564_9GAMM</name>
<keyword evidence="1" id="KW-1133">Transmembrane helix</keyword>
<dbReference type="EMBL" id="FOSX01000142">
    <property type="protein sequence ID" value="SFL49414.1"/>
    <property type="molecule type" value="Genomic_DNA"/>
</dbReference>
<feature type="transmembrane region" description="Helical" evidence="1">
    <location>
        <begin position="44"/>
        <end position="62"/>
    </location>
</feature>
<dbReference type="AlphaFoldDB" id="A0A1I4I564"/>
<reference evidence="2 3" key="1">
    <citation type="submission" date="2016-10" db="EMBL/GenBank/DDBJ databases">
        <authorList>
            <person name="de Groot N.N."/>
        </authorList>
    </citation>
    <scope>NUCLEOTIDE SEQUENCE [LARGE SCALE GENOMIC DNA]</scope>
    <source>
        <strain evidence="2 3">DSM 381</strain>
    </source>
</reference>
<evidence type="ECO:0000256" key="1">
    <source>
        <dbReference type="SAM" id="Phobius"/>
    </source>
</evidence>
<accession>A0A1I4I564</accession>
<organism evidence="2 3">
    <name type="scientific">Azotobacter beijerinckii</name>
    <dbReference type="NCBI Taxonomy" id="170623"/>
    <lineage>
        <taxon>Bacteria</taxon>
        <taxon>Pseudomonadati</taxon>
        <taxon>Pseudomonadota</taxon>
        <taxon>Gammaproteobacteria</taxon>
        <taxon>Pseudomonadales</taxon>
        <taxon>Pseudomonadaceae</taxon>
        <taxon>Azotobacter</taxon>
    </lineage>
</organism>
<sequence>MQSIKLKIKKMLKEQQANTMYFAIAALGLMSLAAAFMLELGEALVRITMIIVFLTGIVIWVVFEKSLPFFVCMVGSVLLYALNA</sequence>
<gene>
    <name evidence="2" type="ORF">SAMN04244574_04482</name>
</gene>
<dbReference type="Proteomes" id="UP000199579">
    <property type="component" value="Unassembled WGS sequence"/>
</dbReference>
<protein>
    <submittedName>
        <fullName evidence="2">Uncharacterized protein</fullName>
    </submittedName>
</protein>
<feature type="transmembrane region" description="Helical" evidence="1">
    <location>
        <begin position="20"/>
        <end position="38"/>
    </location>
</feature>
<evidence type="ECO:0000313" key="2">
    <source>
        <dbReference type="EMBL" id="SFL49414.1"/>
    </source>
</evidence>
<proteinExistence type="predicted"/>